<feature type="compositionally biased region" description="Basic and acidic residues" evidence="1">
    <location>
        <begin position="47"/>
        <end position="60"/>
    </location>
</feature>
<feature type="region of interest" description="Disordered" evidence="1">
    <location>
        <begin position="400"/>
        <end position="532"/>
    </location>
</feature>
<accession>A0A0F7ZW69</accession>
<sequence>MSKKQDKRGNASQQDDDMNRVLDHQEDGARPPNGHVEPASNALSQTEPHETPQVKVKGEADDPQPAEAYPDSQVNPQETQDPGVINKRQEDGESEKREASLENGTATRSQSTVKLNQAEHDGLATGTHQDSEFDASAIPEDDDTAMLDVNGEDQERPELNSQPKSVTFDIDPPSTVQATSGVKRSIEPHTAAHTSSSPDEVGDHPAEVQRTTGSHLHKIQDDHCKTVGWYIRNNAIRFVNRYGKRSHAWYRVEKEATSFEYEQNPPLADNLDNAANRISSLKLPNGKPRYQRSNWVGIEAVAWQTKWRQGSYKSLEEQLSAELDEIEPQEFDIFGRPHRLPPIWVLGVWEDANDKQRKVYGWEPKSSLTRVFADEPKWIPFNAAYHCLNRYLAVHREEAEASSRSPSVLPDLTSGKIKPQARFGRQRLNQKTSSNHGSTRSSSNNPTKTASRHRSGTPKRQSNRPLSYRTVRAGSESDEESSTEHSEKDEVNSSSDDTDYSEYGATKKSKTNKQMTERERNRKLRDLEAEMKRHEKLKKRLMKIA</sequence>
<feature type="compositionally biased region" description="Basic and acidic residues" evidence="1">
    <location>
        <begin position="515"/>
        <end position="532"/>
    </location>
</feature>
<feature type="compositionally biased region" description="Low complexity" evidence="1">
    <location>
        <begin position="433"/>
        <end position="445"/>
    </location>
</feature>
<organism evidence="2 3">
    <name type="scientific">Hirsutella minnesotensis 3608</name>
    <dbReference type="NCBI Taxonomy" id="1043627"/>
    <lineage>
        <taxon>Eukaryota</taxon>
        <taxon>Fungi</taxon>
        <taxon>Dikarya</taxon>
        <taxon>Ascomycota</taxon>
        <taxon>Pezizomycotina</taxon>
        <taxon>Sordariomycetes</taxon>
        <taxon>Hypocreomycetidae</taxon>
        <taxon>Hypocreales</taxon>
        <taxon>Ophiocordycipitaceae</taxon>
        <taxon>Hirsutella</taxon>
    </lineage>
</organism>
<dbReference type="OrthoDB" id="5430573at2759"/>
<feature type="compositionally biased region" description="Basic and acidic residues" evidence="1">
    <location>
        <begin position="87"/>
        <end position="100"/>
    </location>
</feature>
<reference evidence="2 3" key="1">
    <citation type="journal article" date="2014" name="Genome Biol. Evol.">
        <title>Comparative genomics and transcriptomics analyses reveal divergent lifestyle features of nematode endoparasitic fungus Hirsutella minnesotensis.</title>
        <authorList>
            <person name="Lai Y."/>
            <person name="Liu K."/>
            <person name="Zhang X."/>
            <person name="Zhang X."/>
            <person name="Li K."/>
            <person name="Wang N."/>
            <person name="Shu C."/>
            <person name="Wu Y."/>
            <person name="Wang C."/>
            <person name="Bushley K.E."/>
            <person name="Xiang M."/>
            <person name="Liu X."/>
        </authorList>
    </citation>
    <scope>NUCLEOTIDE SEQUENCE [LARGE SCALE GENOMIC DNA]</scope>
    <source>
        <strain evidence="2 3">3608</strain>
    </source>
</reference>
<proteinExistence type="predicted"/>
<feature type="compositionally biased region" description="Basic and acidic residues" evidence="1">
    <location>
        <begin position="17"/>
        <end position="29"/>
    </location>
</feature>
<feature type="compositionally biased region" description="Polar residues" evidence="1">
    <location>
        <begin position="102"/>
        <end position="115"/>
    </location>
</feature>
<dbReference type="EMBL" id="KQ030890">
    <property type="protein sequence ID" value="KJZ68452.1"/>
    <property type="molecule type" value="Genomic_DNA"/>
</dbReference>
<evidence type="ECO:0000313" key="2">
    <source>
        <dbReference type="EMBL" id="KJZ68452.1"/>
    </source>
</evidence>
<name>A0A0F7ZW69_9HYPO</name>
<feature type="region of interest" description="Disordered" evidence="1">
    <location>
        <begin position="1"/>
        <end position="206"/>
    </location>
</feature>
<dbReference type="Proteomes" id="UP000054481">
    <property type="component" value="Unassembled WGS sequence"/>
</dbReference>
<evidence type="ECO:0000256" key="1">
    <source>
        <dbReference type="SAM" id="MobiDB-lite"/>
    </source>
</evidence>
<evidence type="ECO:0000313" key="3">
    <source>
        <dbReference type="Proteomes" id="UP000054481"/>
    </source>
</evidence>
<dbReference type="AlphaFoldDB" id="A0A0F7ZW69"/>
<keyword evidence="3" id="KW-1185">Reference proteome</keyword>
<gene>
    <name evidence="2" type="ORF">HIM_12154</name>
</gene>
<feature type="compositionally biased region" description="Basic and acidic residues" evidence="1">
    <location>
        <begin position="482"/>
        <end position="491"/>
    </location>
</feature>
<protein>
    <submittedName>
        <fullName evidence="2">Uncharacterized protein</fullName>
    </submittedName>
</protein>